<dbReference type="PROSITE" id="PS51257">
    <property type="entry name" value="PROKAR_LIPOPROTEIN"/>
    <property type="match status" value="1"/>
</dbReference>
<dbReference type="EMBL" id="JBHMFA010000006">
    <property type="protein sequence ID" value="MFB9105296.1"/>
    <property type="molecule type" value="Genomic_DNA"/>
</dbReference>
<protein>
    <submittedName>
        <fullName evidence="1">DUF4843 domain-containing protein</fullName>
    </submittedName>
</protein>
<comment type="caution">
    <text evidence="1">The sequence shown here is derived from an EMBL/GenBank/DDBJ whole genome shotgun (WGS) entry which is preliminary data.</text>
</comment>
<accession>A0ABV5H1E8</accession>
<organism evidence="1 2">
    <name type="scientific">Algibacter miyuki</name>
    <dbReference type="NCBI Taxonomy" id="1306933"/>
    <lineage>
        <taxon>Bacteria</taxon>
        <taxon>Pseudomonadati</taxon>
        <taxon>Bacteroidota</taxon>
        <taxon>Flavobacteriia</taxon>
        <taxon>Flavobacteriales</taxon>
        <taxon>Flavobacteriaceae</taxon>
        <taxon>Algibacter</taxon>
    </lineage>
</organism>
<dbReference type="RefSeq" id="WP_290274790.1">
    <property type="nucleotide sequence ID" value="NZ_JAUFQP010000016.1"/>
</dbReference>
<reference evidence="1 2" key="1">
    <citation type="submission" date="2024-09" db="EMBL/GenBank/DDBJ databases">
        <authorList>
            <person name="Sun Q."/>
            <person name="Mori K."/>
        </authorList>
    </citation>
    <scope>NUCLEOTIDE SEQUENCE [LARGE SCALE GENOMIC DNA]</scope>
    <source>
        <strain evidence="1 2">CECT 8300</strain>
    </source>
</reference>
<evidence type="ECO:0000313" key="2">
    <source>
        <dbReference type="Proteomes" id="UP001589590"/>
    </source>
</evidence>
<keyword evidence="2" id="KW-1185">Reference proteome</keyword>
<dbReference type="Pfam" id="PF16132">
    <property type="entry name" value="DUF4843"/>
    <property type="match status" value="1"/>
</dbReference>
<evidence type="ECO:0000313" key="1">
    <source>
        <dbReference type="EMBL" id="MFB9105296.1"/>
    </source>
</evidence>
<gene>
    <name evidence="1" type="ORF">ACFFU1_10315</name>
</gene>
<name>A0ABV5H1E8_9FLAO</name>
<proteinExistence type="predicted"/>
<sequence length="235" mass="26178">MKNIIYTIFSMTLCLVLVMSCEKDEIDNFSAAPAINFVNDSIQYSFIQEVSNEYILEVPVAIIGNTADYDRYFNVEVLDDELTTATTDLYEIIEGKVPAGEFTGNLLVKLKKSPILDDTSVSIHIASMTSDDFVIGNTESNTTKLIWTNKIVIPAWRYFGFFFTRYSSSAAYRVFLATTGLTDFSITDYRAVGPTGAQALGKAFGDYIRQYEIDNGTPLLHDDGDHAGEVIVPIY</sequence>
<dbReference type="InterPro" id="IPR032299">
    <property type="entry name" value="DUF4843"/>
</dbReference>
<dbReference type="Proteomes" id="UP001589590">
    <property type="component" value="Unassembled WGS sequence"/>
</dbReference>